<dbReference type="AlphaFoldDB" id="A0AAU1ZYG2"/>
<name>A0AAU1ZYG2_9ACTN</name>
<dbReference type="EMBL" id="CP108222">
    <property type="protein sequence ID" value="WTT16645.1"/>
    <property type="molecule type" value="Genomic_DNA"/>
</dbReference>
<proteinExistence type="predicted"/>
<reference evidence="2" key="1">
    <citation type="submission" date="2022-10" db="EMBL/GenBank/DDBJ databases">
        <title>The complete genomes of actinobacterial strains from the NBC collection.</title>
        <authorList>
            <person name="Joergensen T.S."/>
            <person name="Alvarez Arevalo M."/>
            <person name="Sterndorff E.B."/>
            <person name="Faurdal D."/>
            <person name="Vuksanovic O."/>
            <person name="Mourched A.-S."/>
            <person name="Charusanti P."/>
            <person name="Shaw S."/>
            <person name="Blin K."/>
            <person name="Weber T."/>
        </authorList>
    </citation>
    <scope>NUCLEOTIDE SEQUENCE</scope>
    <source>
        <strain evidence="2">NBC_00093</strain>
    </source>
</reference>
<sequence length="140" mass="14457">MGPLSPPLSEENPEPSQSVQLTGILTSLRDRVMGVSESVLSTVDGLLVVADTDTAHPESIAALAAATLGVSRRIAEQANVGVLREVVARCGAGHVIVLAVGERALLTVMGDDGLDIAAFQRESPATVEELTKVLAADVAY</sequence>
<dbReference type="Pfam" id="PF03259">
    <property type="entry name" value="Robl_LC7"/>
    <property type="match status" value="1"/>
</dbReference>
<feature type="domain" description="Roadblock/LAMTOR2" evidence="1">
    <location>
        <begin position="22"/>
        <end position="110"/>
    </location>
</feature>
<gene>
    <name evidence="2" type="ORF">OHA22_14470</name>
</gene>
<organism evidence="2">
    <name type="scientific">Streptomyces sp. NBC_00093</name>
    <dbReference type="NCBI Taxonomy" id="2975649"/>
    <lineage>
        <taxon>Bacteria</taxon>
        <taxon>Bacillati</taxon>
        <taxon>Actinomycetota</taxon>
        <taxon>Actinomycetes</taxon>
        <taxon>Kitasatosporales</taxon>
        <taxon>Streptomycetaceae</taxon>
        <taxon>Streptomyces</taxon>
    </lineage>
</organism>
<accession>A0AAU1ZYG2</accession>
<evidence type="ECO:0000313" key="2">
    <source>
        <dbReference type="EMBL" id="WTT16645.1"/>
    </source>
</evidence>
<dbReference type="SUPFAM" id="SSF103196">
    <property type="entry name" value="Roadblock/LC7 domain"/>
    <property type="match status" value="1"/>
</dbReference>
<dbReference type="InterPro" id="IPR004942">
    <property type="entry name" value="Roadblock/LAMTOR2_dom"/>
</dbReference>
<dbReference type="SMART" id="SM00960">
    <property type="entry name" value="Robl_LC7"/>
    <property type="match status" value="1"/>
</dbReference>
<evidence type="ECO:0000259" key="1">
    <source>
        <dbReference type="SMART" id="SM00960"/>
    </source>
</evidence>
<dbReference type="Gene3D" id="3.30.450.30">
    <property type="entry name" value="Dynein light chain 2a, cytoplasmic"/>
    <property type="match status" value="1"/>
</dbReference>
<protein>
    <submittedName>
        <fullName evidence="2">Roadblock/LC7 domain-containing protein</fullName>
    </submittedName>
</protein>